<proteinExistence type="predicted"/>
<protein>
    <recommendedName>
        <fullName evidence="5">Transmembrane protein</fullName>
    </recommendedName>
</protein>
<keyword evidence="1" id="KW-0175">Coiled coil</keyword>
<dbReference type="EMBL" id="JAWPEI010000007">
    <property type="protein sequence ID" value="KAK4721215.1"/>
    <property type="molecule type" value="Genomic_DNA"/>
</dbReference>
<keyword evidence="4" id="KW-1185">Reference proteome</keyword>
<keyword evidence="2" id="KW-1133">Transmembrane helix</keyword>
<feature type="coiled-coil region" evidence="1">
    <location>
        <begin position="45"/>
        <end position="72"/>
    </location>
</feature>
<feature type="transmembrane region" description="Helical" evidence="2">
    <location>
        <begin position="128"/>
        <end position="149"/>
    </location>
</feature>
<evidence type="ECO:0000256" key="2">
    <source>
        <dbReference type="SAM" id="Phobius"/>
    </source>
</evidence>
<keyword evidence="2" id="KW-0472">Membrane</keyword>
<name>A0AAV9L8M8_9SOLN</name>
<comment type="caution">
    <text evidence="3">The sequence shown here is derived from an EMBL/GenBank/DDBJ whole genome shotgun (WGS) entry which is preliminary data.</text>
</comment>
<accession>A0AAV9L8M8</accession>
<sequence>MTKSELNKLCMDKNGSMINVEVRCKHEIILQIDKERVDERSLFILARLVNKTKELEENCEYVKMQLEKLESTNMNSMDIEHSKQEKIHLDEVESLQIWYENININSMDQMDNHLKMQGMKKKKRSCRFFGKFLWCLMICVVVIYVSFLIQVGKLKNNQMK</sequence>
<dbReference type="AlphaFoldDB" id="A0AAV9L8M8"/>
<organism evidence="3 4">
    <name type="scientific">Solanum pinnatisectum</name>
    <name type="common">tansyleaf nightshade</name>
    <dbReference type="NCBI Taxonomy" id="50273"/>
    <lineage>
        <taxon>Eukaryota</taxon>
        <taxon>Viridiplantae</taxon>
        <taxon>Streptophyta</taxon>
        <taxon>Embryophyta</taxon>
        <taxon>Tracheophyta</taxon>
        <taxon>Spermatophyta</taxon>
        <taxon>Magnoliopsida</taxon>
        <taxon>eudicotyledons</taxon>
        <taxon>Gunneridae</taxon>
        <taxon>Pentapetalae</taxon>
        <taxon>asterids</taxon>
        <taxon>lamiids</taxon>
        <taxon>Solanales</taxon>
        <taxon>Solanaceae</taxon>
        <taxon>Solanoideae</taxon>
        <taxon>Solaneae</taxon>
        <taxon>Solanum</taxon>
    </lineage>
</organism>
<evidence type="ECO:0000256" key="1">
    <source>
        <dbReference type="SAM" id="Coils"/>
    </source>
</evidence>
<gene>
    <name evidence="3" type="ORF">R3W88_011448</name>
</gene>
<evidence type="ECO:0008006" key="5">
    <source>
        <dbReference type="Google" id="ProtNLM"/>
    </source>
</evidence>
<evidence type="ECO:0000313" key="4">
    <source>
        <dbReference type="Proteomes" id="UP001311915"/>
    </source>
</evidence>
<dbReference type="Proteomes" id="UP001311915">
    <property type="component" value="Unassembled WGS sequence"/>
</dbReference>
<evidence type="ECO:0000313" key="3">
    <source>
        <dbReference type="EMBL" id="KAK4721215.1"/>
    </source>
</evidence>
<reference evidence="3 4" key="1">
    <citation type="submission" date="2023-10" db="EMBL/GenBank/DDBJ databases">
        <title>Genome-Wide Identification Analysis in wild type Solanum Pinnatisectum Reveals Some Genes Defensing Phytophthora Infestans.</title>
        <authorList>
            <person name="Sun C."/>
        </authorList>
    </citation>
    <scope>NUCLEOTIDE SEQUENCE [LARGE SCALE GENOMIC DNA]</scope>
    <source>
        <strain evidence="3">LQN</strain>
        <tissue evidence="3">Leaf</tissue>
    </source>
</reference>
<keyword evidence="2" id="KW-0812">Transmembrane</keyword>